<dbReference type="OrthoDB" id="3064659at2759"/>
<dbReference type="EMBL" id="JACAZH010000017">
    <property type="protein sequence ID" value="KAF7348040.1"/>
    <property type="molecule type" value="Genomic_DNA"/>
</dbReference>
<evidence type="ECO:0000313" key="7">
    <source>
        <dbReference type="Proteomes" id="UP000623467"/>
    </source>
</evidence>
<dbReference type="SUPFAM" id="SSF144232">
    <property type="entry name" value="HIT/MYND zinc finger-like"/>
    <property type="match status" value="1"/>
</dbReference>
<dbReference type="Proteomes" id="UP000623467">
    <property type="component" value="Unassembled WGS sequence"/>
</dbReference>
<evidence type="ECO:0000256" key="3">
    <source>
        <dbReference type="ARBA" id="ARBA00022833"/>
    </source>
</evidence>
<feature type="domain" description="MYND-type" evidence="5">
    <location>
        <begin position="418"/>
        <end position="460"/>
    </location>
</feature>
<gene>
    <name evidence="6" type="ORF">MSAN_01756400</name>
</gene>
<keyword evidence="2 4" id="KW-0863">Zinc-finger</keyword>
<reference evidence="6" key="1">
    <citation type="submission" date="2020-05" db="EMBL/GenBank/DDBJ databases">
        <title>Mycena genomes resolve the evolution of fungal bioluminescence.</title>
        <authorList>
            <person name="Tsai I.J."/>
        </authorList>
    </citation>
    <scope>NUCLEOTIDE SEQUENCE</scope>
    <source>
        <strain evidence="6">160909Yilan</strain>
    </source>
</reference>
<evidence type="ECO:0000259" key="5">
    <source>
        <dbReference type="PROSITE" id="PS50865"/>
    </source>
</evidence>
<evidence type="ECO:0000256" key="1">
    <source>
        <dbReference type="ARBA" id="ARBA00022723"/>
    </source>
</evidence>
<keyword evidence="7" id="KW-1185">Reference proteome</keyword>
<evidence type="ECO:0000256" key="4">
    <source>
        <dbReference type="PROSITE-ProRule" id="PRU00134"/>
    </source>
</evidence>
<proteinExistence type="predicted"/>
<dbReference type="InterPro" id="IPR002893">
    <property type="entry name" value="Znf_MYND"/>
</dbReference>
<sequence length="586" mass="65238">MHPSLNISEISKLPTALRMRASAAASGSHQEFAALFNNLRKIDTEQLPFLLPVFYATLSSARIPSILATFDASGWLSIKRSVVQGFNSICGLLHLARFKAIPPDAFIDLWKAVWPWVLFLHEYDEILAGTEFFTADKRFLSFMRLIRVLHDDEAANRMIGSPPSLYVFVGRAWRHLLDIKSDIGLVDVSHFLRFLFENEWNSAAFDDLIVGCGGTMMDLVTTVVLHIQRTLPSPNSPITPHIGSHLLGVHRIINCAVVPAELGPPLQNAFLSCGIVTALTTASRALCGSTDAGAVLVLKGFIPALVDHISAFPSTRLAESLRAGLLDVVFTSQHREAISPSLTGLFEHILLPATVYHSALSQLQASLPQVRSLDVATVLSNARLVALWKNFVNVAENRFRILNEYNKGTLTAPRGCDDLECAKICPKQDLKRCSGCLTTYYCSETCQTNDWKRGGHRETCGRLSMRRKELYSRNSTRDRSFLRTLLSHERTRRREEIAQKHLAEMRLSPDEILCTVFDFTIPTPEIIVGPLECISSLFEFEVERAAKSHGQMELHAMKVLYGNHGMVCVWPFLLHVGTMDTIDGGS</sequence>
<keyword evidence="1" id="KW-0479">Metal-binding</keyword>
<dbReference type="AlphaFoldDB" id="A0A8H7CRZ6"/>
<keyword evidence="3" id="KW-0862">Zinc</keyword>
<organism evidence="6 7">
    <name type="scientific">Mycena sanguinolenta</name>
    <dbReference type="NCBI Taxonomy" id="230812"/>
    <lineage>
        <taxon>Eukaryota</taxon>
        <taxon>Fungi</taxon>
        <taxon>Dikarya</taxon>
        <taxon>Basidiomycota</taxon>
        <taxon>Agaricomycotina</taxon>
        <taxon>Agaricomycetes</taxon>
        <taxon>Agaricomycetidae</taxon>
        <taxon>Agaricales</taxon>
        <taxon>Marasmiineae</taxon>
        <taxon>Mycenaceae</taxon>
        <taxon>Mycena</taxon>
    </lineage>
</organism>
<dbReference type="Pfam" id="PF01753">
    <property type="entry name" value="zf-MYND"/>
    <property type="match status" value="1"/>
</dbReference>
<dbReference type="PROSITE" id="PS50865">
    <property type="entry name" value="ZF_MYND_2"/>
    <property type="match status" value="1"/>
</dbReference>
<name>A0A8H7CRZ6_9AGAR</name>
<evidence type="ECO:0000256" key="2">
    <source>
        <dbReference type="ARBA" id="ARBA00022771"/>
    </source>
</evidence>
<comment type="caution">
    <text evidence="6">The sequence shown here is derived from an EMBL/GenBank/DDBJ whole genome shotgun (WGS) entry which is preliminary data.</text>
</comment>
<dbReference type="Gene3D" id="6.10.140.2220">
    <property type="match status" value="1"/>
</dbReference>
<accession>A0A8H7CRZ6</accession>
<protein>
    <submittedName>
        <fullName evidence="6">MYND-type domain-containing protein</fullName>
    </submittedName>
</protein>
<dbReference type="GO" id="GO:0008270">
    <property type="term" value="F:zinc ion binding"/>
    <property type="evidence" value="ECO:0007669"/>
    <property type="project" value="UniProtKB-KW"/>
</dbReference>
<evidence type="ECO:0000313" key="6">
    <source>
        <dbReference type="EMBL" id="KAF7348040.1"/>
    </source>
</evidence>